<evidence type="ECO:0000256" key="1">
    <source>
        <dbReference type="ARBA" id="ARBA00005560"/>
    </source>
</evidence>
<dbReference type="SUPFAM" id="SSF46785">
    <property type="entry name" value="Winged helix' DNA-binding domain"/>
    <property type="match status" value="1"/>
</dbReference>
<feature type="compositionally biased region" description="Basic and acidic residues" evidence="8">
    <location>
        <begin position="665"/>
        <end position="678"/>
    </location>
</feature>
<dbReference type="InterPro" id="IPR057326">
    <property type="entry name" value="KR_dom"/>
</dbReference>
<comment type="similarity">
    <text evidence="2">Belongs to the short-chain dehydrogenases/reductases (SDR) family.</text>
</comment>
<dbReference type="SMART" id="SM00715">
    <property type="entry name" value="LA"/>
    <property type="match status" value="1"/>
</dbReference>
<dbReference type="SUPFAM" id="SSF55945">
    <property type="entry name" value="TATA-box binding protein-like"/>
    <property type="match status" value="1"/>
</dbReference>
<evidence type="ECO:0000313" key="11">
    <source>
        <dbReference type="Proteomes" id="UP000799444"/>
    </source>
</evidence>
<evidence type="ECO:0000256" key="8">
    <source>
        <dbReference type="SAM" id="MobiDB-lite"/>
    </source>
</evidence>
<keyword evidence="3 7" id="KW-0694">RNA-binding</keyword>
<evidence type="ECO:0000256" key="3">
    <source>
        <dbReference type="ARBA" id="ARBA00022884"/>
    </source>
</evidence>
<dbReference type="Proteomes" id="UP000799444">
    <property type="component" value="Unassembled WGS sequence"/>
</dbReference>
<dbReference type="InterPro" id="IPR036390">
    <property type="entry name" value="WH_DNA-bd_sf"/>
</dbReference>
<proteinExistence type="inferred from homology"/>
<dbReference type="GO" id="GO:0003677">
    <property type="term" value="F:DNA binding"/>
    <property type="evidence" value="ECO:0007669"/>
    <property type="project" value="UniProtKB-KW"/>
</dbReference>
<dbReference type="OrthoDB" id="1933717at2759"/>
<accession>A0A9P4QMN7</accession>
<dbReference type="InterPro" id="IPR036291">
    <property type="entry name" value="NAD(P)-bd_dom_sf"/>
</dbReference>
<dbReference type="CDD" id="cd05233">
    <property type="entry name" value="SDR_c"/>
    <property type="match status" value="1"/>
</dbReference>
<keyword evidence="6" id="KW-0804">Transcription</keyword>
<dbReference type="Pfam" id="PF00106">
    <property type="entry name" value="adh_short"/>
    <property type="match status" value="1"/>
</dbReference>
<dbReference type="PRINTS" id="PR00081">
    <property type="entry name" value="GDHRDH"/>
</dbReference>
<organism evidence="10 11">
    <name type="scientific">Polyplosphaeria fusca</name>
    <dbReference type="NCBI Taxonomy" id="682080"/>
    <lineage>
        <taxon>Eukaryota</taxon>
        <taxon>Fungi</taxon>
        <taxon>Dikarya</taxon>
        <taxon>Ascomycota</taxon>
        <taxon>Pezizomycotina</taxon>
        <taxon>Dothideomycetes</taxon>
        <taxon>Pleosporomycetidae</taxon>
        <taxon>Pleosporales</taxon>
        <taxon>Tetraplosphaeriaceae</taxon>
        <taxon>Polyplosphaeria</taxon>
    </lineage>
</organism>
<dbReference type="InterPro" id="IPR002347">
    <property type="entry name" value="SDR_fam"/>
</dbReference>
<keyword evidence="11" id="KW-1185">Reference proteome</keyword>
<sequence>MASIDPNAFTLPFQLTKSMHRDVYEAIDPKNPGLRASDKVVVVTGAGGGIGYAVAKAWSTAGARGIVLAGRSAKKLEAVAADLSISYLTVEVDLANEKDIESLFAKTVDKFGTVDVVVNAAGGGTTIGVVPGQTEPSQWWLEYEISVKGYYNLAHHFIKATGGKGTLINMTTVGVSLSAPGMSSYGPAKLAALKIAELLDLEFPNLRVFSIHPGIVEAENGRGIIIDHFTPFAKDKAALTGSLTLYLQKPESDYLRGGFVSANWDVEEMERHKDEIVEGKLLRLQFLAAKLGAEGHPWEHRALSLLLPPSLSTTQPKVYPFLSSIVAVKCALETLKKVIARGDLSPNHLAGAALGFEEKSDTLTVIEDTVQRKEPVTIVPRNDREAKDLELGKMPWYDQFSCGAPDYHKLDVTLYVRDFGPEEVGQLELEKYFKQFGAEAVRKRRMGLERPSLQLLQARPSPHKALQESSNAQEIIKQVEFYFSDANIYTDKFKRCASYSHDDDRRRQSSISQLIAMTTVEAVHAQTTGAISEAKVHLPKETMSSQQLARRATTRPTTEPRQGGAGGGESGGQCFNCMVTARESVPTSASVTSAAEVGFPINLSRLEMRHTRFSSYEPALFPGIVYKMLHTSVPSRLTGARHSAAIARTTATLSNADAVPPPTSHRNEPLSPIDERKISHGSQRR</sequence>
<evidence type="ECO:0000256" key="7">
    <source>
        <dbReference type="PROSITE-ProRule" id="PRU00332"/>
    </source>
</evidence>
<feature type="region of interest" description="Disordered" evidence="8">
    <location>
        <begin position="534"/>
        <end position="571"/>
    </location>
</feature>
<dbReference type="AlphaFoldDB" id="A0A9P4QMN7"/>
<dbReference type="GO" id="GO:0006352">
    <property type="term" value="P:DNA-templated transcription initiation"/>
    <property type="evidence" value="ECO:0007669"/>
    <property type="project" value="InterPro"/>
</dbReference>
<dbReference type="PROSITE" id="PS50961">
    <property type="entry name" value="HTH_LA"/>
    <property type="match status" value="1"/>
</dbReference>
<dbReference type="PANTHER" id="PTHR42760:SF37">
    <property type="entry name" value="CLAVALDEHYDE DEHYDROGENASE"/>
    <property type="match status" value="1"/>
</dbReference>
<evidence type="ECO:0000256" key="4">
    <source>
        <dbReference type="ARBA" id="ARBA00023002"/>
    </source>
</evidence>
<evidence type="ECO:0000259" key="9">
    <source>
        <dbReference type="PROSITE" id="PS50961"/>
    </source>
</evidence>
<name>A0A9P4QMN7_9PLEO</name>
<keyword evidence="4" id="KW-0560">Oxidoreductase</keyword>
<feature type="domain" description="HTH La-type RNA-binding" evidence="9">
    <location>
        <begin position="465"/>
        <end position="559"/>
    </location>
</feature>
<evidence type="ECO:0000256" key="2">
    <source>
        <dbReference type="ARBA" id="ARBA00006484"/>
    </source>
</evidence>
<dbReference type="GO" id="GO:0003723">
    <property type="term" value="F:RNA binding"/>
    <property type="evidence" value="ECO:0007669"/>
    <property type="project" value="UniProtKB-UniRule"/>
</dbReference>
<feature type="region of interest" description="Disordered" evidence="8">
    <location>
        <begin position="651"/>
        <end position="685"/>
    </location>
</feature>
<protein>
    <submittedName>
        <fullName evidence="10">NAD(P)-binding protein</fullName>
    </submittedName>
</protein>
<reference evidence="10" key="1">
    <citation type="journal article" date="2020" name="Stud. Mycol.">
        <title>101 Dothideomycetes genomes: a test case for predicting lifestyles and emergence of pathogens.</title>
        <authorList>
            <person name="Haridas S."/>
            <person name="Albert R."/>
            <person name="Binder M."/>
            <person name="Bloem J."/>
            <person name="Labutti K."/>
            <person name="Salamov A."/>
            <person name="Andreopoulos B."/>
            <person name="Baker S."/>
            <person name="Barry K."/>
            <person name="Bills G."/>
            <person name="Bluhm B."/>
            <person name="Cannon C."/>
            <person name="Castanera R."/>
            <person name="Culley D."/>
            <person name="Daum C."/>
            <person name="Ezra D."/>
            <person name="Gonzalez J."/>
            <person name="Henrissat B."/>
            <person name="Kuo A."/>
            <person name="Liang C."/>
            <person name="Lipzen A."/>
            <person name="Lutzoni F."/>
            <person name="Magnuson J."/>
            <person name="Mondo S."/>
            <person name="Nolan M."/>
            <person name="Ohm R."/>
            <person name="Pangilinan J."/>
            <person name="Park H.-J."/>
            <person name="Ramirez L."/>
            <person name="Alfaro M."/>
            <person name="Sun H."/>
            <person name="Tritt A."/>
            <person name="Yoshinaga Y."/>
            <person name="Zwiers L.-H."/>
            <person name="Turgeon B."/>
            <person name="Goodwin S."/>
            <person name="Spatafora J."/>
            <person name="Crous P."/>
            <person name="Grigoriev I."/>
        </authorList>
    </citation>
    <scope>NUCLEOTIDE SEQUENCE</scope>
    <source>
        <strain evidence="10">CBS 125425</strain>
    </source>
</reference>
<feature type="compositionally biased region" description="Low complexity" evidence="8">
    <location>
        <begin position="549"/>
        <end position="561"/>
    </location>
</feature>
<dbReference type="Gene3D" id="1.10.10.10">
    <property type="entry name" value="Winged helix-like DNA-binding domain superfamily/Winged helix DNA-binding domain"/>
    <property type="match status" value="1"/>
</dbReference>
<dbReference type="InterPro" id="IPR000814">
    <property type="entry name" value="TBP"/>
</dbReference>
<gene>
    <name evidence="10" type="ORF">EJ04DRAFT_527915</name>
</gene>
<dbReference type="Gene3D" id="3.40.50.720">
    <property type="entry name" value="NAD(P)-binding Rossmann-like Domain"/>
    <property type="match status" value="1"/>
</dbReference>
<comment type="caution">
    <text evidence="10">The sequence shown here is derived from an EMBL/GenBank/DDBJ whole genome shotgun (WGS) entry which is preliminary data.</text>
</comment>
<dbReference type="SMART" id="SM00822">
    <property type="entry name" value="PKS_KR"/>
    <property type="match status" value="1"/>
</dbReference>
<dbReference type="Gene3D" id="3.30.310.10">
    <property type="entry name" value="TATA-Binding Protein"/>
    <property type="match status" value="1"/>
</dbReference>
<keyword evidence="5" id="KW-0238">DNA-binding</keyword>
<dbReference type="EMBL" id="ML996249">
    <property type="protein sequence ID" value="KAF2729324.1"/>
    <property type="molecule type" value="Genomic_DNA"/>
</dbReference>
<dbReference type="InterPro" id="IPR006630">
    <property type="entry name" value="La_HTH"/>
</dbReference>
<evidence type="ECO:0000313" key="10">
    <source>
        <dbReference type="EMBL" id="KAF2729324.1"/>
    </source>
</evidence>
<dbReference type="PANTHER" id="PTHR42760">
    <property type="entry name" value="SHORT-CHAIN DEHYDROGENASES/REDUCTASES FAMILY MEMBER"/>
    <property type="match status" value="1"/>
</dbReference>
<dbReference type="SUPFAM" id="SSF51735">
    <property type="entry name" value="NAD(P)-binding Rossmann-fold domains"/>
    <property type="match status" value="1"/>
</dbReference>
<comment type="similarity">
    <text evidence="1">Belongs to the TBP family.</text>
</comment>
<evidence type="ECO:0000256" key="6">
    <source>
        <dbReference type="ARBA" id="ARBA00023163"/>
    </source>
</evidence>
<dbReference type="GO" id="GO:0016616">
    <property type="term" value="F:oxidoreductase activity, acting on the CH-OH group of donors, NAD or NADP as acceptor"/>
    <property type="evidence" value="ECO:0007669"/>
    <property type="project" value="TreeGrafter"/>
</dbReference>
<dbReference type="InterPro" id="IPR036388">
    <property type="entry name" value="WH-like_DNA-bd_sf"/>
</dbReference>
<evidence type="ECO:0000256" key="5">
    <source>
        <dbReference type="ARBA" id="ARBA00023125"/>
    </source>
</evidence>
<dbReference type="Pfam" id="PF00352">
    <property type="entry name" value="TBP"/>
    <property type="match status" value="1"/>
</dbReference>
<dbReference type="InterPro" id="IPR012295">
    <property type="entry name" value="TBP_dom_sf"/>
</dbReference>